<sequence>MRTIEQLGIIVREKKKLGTASYQETKISPQAAMVCEAVDKQLDALRREFDEKLKRAGMTPPPSGGT</sequence>
<evidence type="ECO:0000313" key="1">
    <source>
        <dbReference type="EMBL" id="QDV34930.1"/>
    </source>
</evidence>
<dbReference type="Proteomes" id="UP000317835">
    <property type="component" value="Chromosome"/>
</dbReference>
<keyword evidence="2" id="KW-1185">Reference proteome</keyword>
<dbReference type="RefSeq" id="WP_145270179.1">
    <property type="nucleotide sequence ID" value="NZ_CP036426.1"/>
</dbReference>
<gene>
    <name evidence="1" type="ORF">ElP_28270</name>
</gene>
<proteinExistence type="predicted"/>
<dbReference type="AlphaFoldDB" id="A0A518H293"/>
<organism evidence="1 2">
    <name type="scientific">Tautonia plasticadhaerens</name>
    <dbReference type="NCBI Taxonomy" id="2527974"/>
    <lineage>
        <taxon>Bacteria</taxon>
        <taxon>Pseudomonadati</taxon>
        <taxon>Planctomycetota</taxon>
        <taxon>Planctomycetia</taxon>
        <taxon>Isosphaerales</taxon>
        <taxon>Isosphaeraceae</taxon>
        <taxon>Tautonia</taxon>
    </lineage>
</organism>
<dbReference type="KEGG" id="tpla:ElP_28270"/>
<evidence type="ECO:0000313" key="2">
    <source>
        <dbReference type="Proteomes" id="UP000317835"/>
    </source>
</evidence>
<reference evidence="1 2" key="1">
    <citation type="submission" date="2019-02" db="EMBL/GenBank/DDBJ databases">
        <title>Deep-cultivation of Planctomycetes and their phenomic and genomic characterization uncovers novel biology.</title>
        <authorList>
            <person name="Wiegand S."/>
            <person name="Jogler M."/>
            <person name="Boedeker C."/>
            <person name="Pinto D."/>
            <person name="Vollmers J."/>
            <person name="Rivas-Marin E."/>
            <person name="Kohn T."/>
            <person name="Peeters S.H."/>
            <person name="Heuer A."/>
            <person name="Rast P."/>
            <person name="Oberbeckmann S."/>
            <person name="Bunk B."/>
            <person name="Jeske O."/>
            <person name="Meyerdierks A."/>
            <person name="Storesund J.E."/>
            <person name="Kallscheuer N."/>
            <person name="Luecker S."/>
            <person name="Lage O.M."/>
            <person name="Pohl T."/>
            <person name="Merkel B.J."/>
            <person name="Hornburger P."/>
            <person name="Mueller R.-W."/>
            <person name="Bruemmer F."/>
            <person name="Labrenz M."/>
            <person name="Spormann A.M."/>
            <person name="Op den Camp H."/>
            <person name="Overmann J."/>
            <person name="Amann R."/>
            <person name="Jetten M.S.M."/>
            <person name="Mascher T."/>
            <person name="Medema M.H."/>
            <person name="Devos D.P."/>
            <person name="Kaster A.-K."/>
            <person name="Ovreas L."/>
            <person name="Rohde M."/>
            <person name="Galperin M.Y."/>
            <person name="Jogler C."/>
        </authorList>
    </citation>
    <scope>NUCLEOTIDE SEQUENCE [LARGE SCALE GENOMIC DNA]</scope>
    <source>
        <strain evidence="1 2">ElP</strain>
    </source>
</reference>
<protein>
    <submittedName>
        <fullName evidence="1">Uncharacterized protein</fullName>
    </submittedName>
</protein>
<dbReference type="EMBL" id="CP036426">
    <property type="protein sequence ID" value="QDV34930.1"/>
    <property type="molecule type" value="Genomic_DNA"/>
</dbReference>
<name>A0A518H293_9BACT</name>
<accession>A0A518H293</accession>